<dbReference type="AlphaFoldDB" id="A0A854BNV5"/>
<comment type="caution">
    <text evidence="1">The sequence shown here is derived from an EMBL/GenBank/DDBJ whole genome shotgun (WGS) entry which is preliminary data.</text>
</comment>
<organism evidence="1 2">
    <name type="scientific">Escherichia coli</name>
    <dbReference type="NCBI Taxonomy" id="562"/>
    <lineage>
        <taxon>Bacteria</taxon>
        <taxon>Pseudomonadati</taxon>
        <taxon>Pseudomonadota</taxon>
        <taxon>Gammaproteobacteria</taxon>
        <taxon>Enterobacterales</taxon>
        <taxon>Enterobacteriaceae</taxon>
        <taxon>Escherichia</taxon>
    </lineage>
</organism>
<dbReference type="Proteomes" id="UP000185794">
    <property type="component" value="Unassembled WGS sequence"/>
</dbReference>
<reference evidence="1 2" key="1">
    <citation type="journal article" date="2017" name="Front. Cell. Infect. Microbiol.">
        <title>Chaperone-usher pili loci of human colonization factor-negative enterotoxigenic Escherichia coli.</title>
        <authorList>
            <person name="Del Canto F."/>
            <person name="Vidal R."/>
            <person name="Stine O.C."/>
            <person name="Pop M."/>
        </authorList>
    </citation>
    <scope>NUCLEOTIDE SEQUENCE [LARGE SCALE GENOMIC DNA]</scope>
    <source>
        <strain evidence="1 2">700324</strain>
    </source>
</reference>
<evidence type="ECO:0000313" key="1">
    <source>
        <dbReference type="EMBL" id="OKV13055.1"/>
    </source>
</evidence>
<dbReference type="RefSeq" id="WP_000103589.1">
    <property type="nucleotide sequence ID" value="NZ_LRKC01000116.1"/>
</dbReference>
<proteinExistence type="predicted"/>
<accession>A0A854BNV5</accession>
<dbReference type="EMBL" id="LRKC01000116">
    <property type="protein sequence ID" value="OKV13055.1"/>
    <property type="molecule type" value="Genomic_DNA"/>
</dbReference>
<gene>
    <name evidence="1" type="ORF">AWP47_09625</name>
</gene>
<evidence type="ECO:0000313" key="2">
    <source>
        <dbReference type="Proteomes" id="UP000185794"/>
    </source>
</evidence>
<name>A0A854BNV5_ECOLX</name>
<sequence>MSTHEIASTQAQGQLVSTDFNRFEQFLESLGLPKENVLASTMERQVVQTNFPQFVMALPEDVKRDSRYLSKFAAASAIGLFDAALNYVWNEVVLNLRRKTVIYGLELFFDAAVGGKHRDLFSTESDLSGIKDKVLLDNCAKLELISDSIYKKLTHILIMRNDLGASHPNDAKINAYELMGWLQTCVQEVINDTPSEAALQVKAFVENLRNQTEVISSSSLQHMKNGLKQLHTRNCDNVLQTIFGMYIGAGANNILKKNISEIAPTVWECADNNIKYKLGVALDGYRTNLHNDKFLAGNEFFEFCSGNKFKTLEARVILLDEYLDDLSSAHSGWDNFYNEVPHARKMLSYISNESDIPNERKEKLIRIILSCRIGNGVSYNTGVSPLGKPIYDSILNMLGDDNIVQVIIAFYNQEIYHLLSNKNCRKHAVQILTDIRTNVVSDKLKQILDYLIVNGDTLEKTMKTTEFKALASSHIKFS</sequence>
<protein>
    <submittedName>
        <fullName evidence="1">Uncharacterized protein</fullName>
    </submittedName>
</protein>